<dbReference type="RefSeq" id="WP_002827868.1">
    <property type="nucleotide sequence ID" value="NZ_CABKOP010000012.1"/>
</dbReference>
<feature type="domain" description="PASTA" evidence="1">
    <location>
        <begin position="37"/>
        <end position="107"/>
    </location>
</feature>
<dbReference type="AlphaFoldDB" id="A0A5M9EJY5"/>
<dbReference type="SMART" id="SM00740">
    <property type="entry name" value="PASTA"/>
    <property type="match status" value="1"/>
</dbReference>
<dbReference type="Proteomes" id="UP001215461">
    <property type="component" value="Unassembled WGS sequence"/>
</dbReference>
<evidence type="ECO:0000313" key="3">
    <source>
        <dbReference type="Proteomes" id="UP001215461"/>
    </source>
</evidence>
<dbReference type="InterPro" id="IPR005543">
    <property type="entry name" value="PASTA_dom"/>
</dbReference>
<dbReference type="EMBL" id="JAANXN010000003">
    <property type="protein sequence ID" value="MDF8370562.1"/>
    <property type="molecule type" value="Genomic_DNA"/>
</dbReference>
<evidence type="ECO:0000259" key="1">
    <source>
        <dbReference type="PROSITE" id="PS51178"/>
    </source>
</evidence>
<comment type="caution">
    <text evidence="2">The sequence shown here is derived from an EMBL/GenBank/DDBJ whole genome shotgun (WGS) entry which is preliminary data.</text>
</comment>
<protein>
    <submittedName>
        <fullName evidence="2">PASTA domain-containing protein</fullName>
    </submittedName>
</protein>
<reference evidence="2 3" key="1">
    <citation type="submission" date="2020-03" db="EMBL/GenBank/DDBJ databases">
        <title>Comparative genomics of Weissella paramesenteroides.</title>
        <authorList>
            <person name="Kant R."/>
            <person name="Takala T."/>
            <person name="Saris P."/>
        </authorList>
    </citation>
    <scope>NUCLEOTIDE SEQUENCE [LARGE SCALE GENOMIC DNA]</scope>
    <source>
        <strain evidence="2 3">SJ27-4</strain>
    </source>
</reference>
<dbReference type="Pfam" id="PF03793">
    <property type="entry name" value="PASTA"/>
    <property type="match status" value="1"/>
</dbReference>
<evidence type="ECO:0000313" key="2">
    <source>
        <dbReference type="EMBL" id="MDF8370562.1"/>
    </source>
</evidence>
<organism evidence="2 3">
    <name type="scientific">Weissella paramesenteroides</name>
    <name type="common">Leuconostoc paramesenteroides</name>
    <dbReference type="NCBI Taxonomy" id="1249"/>
    <lineage>
        <taxon>Bacteria</taxon>
        <taxon>Bacillati</taxon>
        <taxon>Bacillota</taxon>
        <taxon>Bacilli</taxon>
        <taxon>Lactobacillales</taxon>
        <taxon>Lactobacillaceae</taxon>
        <taxon>Weissella</taxon>
    </lineage>
</organism>
<dbReference type="CDD" id="cd06577">
    <property type="entry name" value="PASTA_pknB"/>
    <property type="match status" value="1"/>
</dbReference>
<accession>A0A5M9EJY5</accession>
<dbReference type="PROSITE" id="PS51178">
    <property type="entry name" value="PASTA"/>
    <property type="match status" value="1"/>
</dbReference>
<name>A0A5M9EJY5_WEIPA</name>
<sequence length="165" mass="18453">MGKLQVIGRLARVAAAALTPVALDEATKIINRQLDKRKDYVKIPDVKSLSLDEAAKVLEQYEFNYALVKVKADVKYAYNDSDTVLRILPKGGASVDPTTFVKIYYADEETIQQSNVLFKNMMDQKVDKQEKRQQAVRGLTDKTKQVATDVSGKLGLTKKDKNSDI</sequence>
<proteinExistence type="predicted"/>
<dbReference type="Gene3D" id="3.30.10.20">
    <property type="match status" value="1"/>
</dbReference>
<gene>
    <name evidence="2" type="ORF">G9403_02645</name>
</gene>
<dbReference type="KEGG" id="wpa:CO680_00700"/>